<dbReference type="PANTHER" id="PTHR34385">
    <property type="entry name" value="D-ALANYL-D-ALANINE CARBOXYPEPTIDASE"/>
    <property type="match status" value="1"/>
</dbReference>
<dbReference type="CDD" id="cd14847">
    <property type="entry name" value="DD-carboxypeptidase_like"/>
    <property type="match status" value="1"/>
</dbReference>
<dbReference type="InterPro" id="IPR003709">
    <property type="entry name" value="VanY-like_core_dom"/>
</dbReference>
<organism evidence="3 4">
    <name type="scientific">Euzebyella marina</name>
    <dbReference type="NCBI Taxonomy" id="1761453"/>
    <lineage>
        <taxon>Bacteria</taxon>
        <taxon>Pseudomonadati</taxon>
        <taxon>Bacteroidota</taxon>
        <taxon>Flavobacteriia</taxon>
        <taxon>Flavobacteriales</taxon>
        <taxon>Flavobacteriaceae</taxon>
        <taxon>Euzebyella</taxon>
    </lineage>
</organism>
<dbReference type="InterPro" id="IPR052179">
    <property type="entry name" value="DD-CPase-like"/>
</dbReference>
<dbReference type="InterPro" id="IPR009045">
    <property type="entry name" value="Zn_M74/Hedgehog-like"/>
</dbReference>
<dbReference type="Proteomes" id="UP000276309">
    <property type="component" value="Chromosome"/>
</dbReference>
<accession>A0A3G2L3X6</accession>
<dbReference type="KEGG" id="emar:D1013_06015"/>
<feature type="chain" id="PRO_5017933686" evidence="1">
    <location>
        <begin position="25"/>
        <end position="244"/>
    </location>
</feature>
<keyword evidence="3" id="KW-0121">Carboxypeptidase</keyword>
<feature type="signal peptide" evidence="1">
    <location>
        <begin position="1"/>
        <end position="24"/>
    </location>
</feature>
<reference evidence="3 4" key="1">
    <citation type="submission" date="2018-08" db="EMBL/GenBank/DDBJ databases">
        <title>The reduced genetic potential of extracellular carbohydrate catabolism in Euzebyella marina RN62, a Flavobacteriia bacterium isolated from the hadal water.</title>
        <authorList>
            <person name="Xue C."/>
        </authorList>
    </citation>
    <scope>NUCLEOTIDE SEQUENCE [LARGE SCALE GENOMIC DNA]</scope>
    <source>
        <strain evidence="3 4">RN62</strain>
    </source>
</reference>
<dbReference type="RefSeq" id="WP_121848009.1">
    <property type="nucleotide sequence ID" value="NZ_CP032050.1"/>
</dbReference>
<protein>
    <submittedName>
        <fullName evidence="3">D-alanyl-D-alanine carboxypeptidase family protein</fullName>
    </submittedName>
</protein>
<keyword evidence="3" id="KW-0378">Hydrolase</keyword>
<keyword evidence="3" id="KW-0645">Protease</keyword>
<sequence>MQRRSFIKSGLLSSLALTTLPTWANGKDFEYSILELMGKTDIKLYGKDINLRKEAHDAFVEMKKAAYEDGIDLKNISSYRSFERQRSIWERKFITYTEEQQMQPIDAIDKIIEYSTIPGTSRHHWGTDIDIVDGYQKVSGDVLDPNKFGEGQPYYDFKKWMDEHSKTFDFYLVYTDEPGRRGFKYEPWHYSYAPISKPMLTEFRRKNIMQLLTQEEFEGCEHFTEGFLTNYIEDNILDINTELL</sequence>
<dbReference type="SUPFAM" id="SSF55166">
    <property type="entry name" value="Hedgehog/DD-peptidase"/>
    <property type="match status" value="1"/>
</dbReference>
<gene>
    <name evidence="3" type="ORF">D1013_06015</name>
</gene>
<evidence type="ECO:0000313" key="3">
    <source>
        <dbReference type="EMBL" id="AYN66959.1"/>
    </source>
</evidence>
<evidence type="ECO:0000313" key="4">
    <source>
        <dbReference type="Proteomes" id="UP000276309"/>
    </source>
</evidence>
<dbReference type="GO" id="GO:0004180">
    <property type="term" value="F:carboxypeptidase activity"/>
    <property type="evidence" value="ECO:0007669"/>
    <property type="project" value="UniProtKB-KW"/>
</dbReference>
<dbReference type="PANTHER" id="PTHR34385:SF1">
    <property type="entry name" value="PEPTIDOGLYCAN L-ALANYL-D-GLUTAMATE ENDOPEPTIDASE CWLK"/>
    <property type="match status" value="1"/>
</dbReference>
<evidence type="ECO:0000259" key="2">
    <source>
        <dbReference type="Pfam" id="PF02557"/>
    </source>
</evidence>
<dbReference type="Gene3D" id="3.30.1380.10">
    <property type="match status" value="1"/>
</dbReference>
<keyword evidence="4" id="KW-1185">Reference proteome</keyword>
<feature type="domain" description="D-alanyl-D-alanine carboxypeptidase-like core" evidence="2">
    <location>
        <begin position="49"/>
        <end position="194"/>
    </location>
</feature>
<dbReference type="GO" id="GO:0006508">
    <property type="term" value="P:proteolysis"/>
    <property type="evidence" value="ECO:0007669"/>
    <property type="project" value="InterPro"/>
</dbReference>
<dbReference type="AlphaFoldDB" id="A0A3G2L3X6"/>
<dbReference type="Pfam" id="PF02557">
    <property type="entry name" value="VanY"/>
    <property type="match status" value="1"/>
</dbReference>
<name>A0A3G2L3X6_9FLAO</name>
<keyword evidence="1" id="KW-0732">Signal</keyword>
<dbReference type="OrthoDB" id="9792074at2"/>
<evidence type="ECO:0000256" key="1">
    <source>
        <dbReference type="SAM" id="SignalP"/>
    </source>
</evidence>
<dbReference type="EMBL" id="CP032050">
    <property type="protein sequence ID" value="AYN66959.1"/>
    <property type="molecule type" value="Genomic_DNA"/>
</dbReference>
<proteinExistence type="predicted"/>